<name>A0A2A9E1H0_9MICO</name>
<dbReference type="AlphaFoldDB" id="A0A2A9E1H0"/>
<dbReference type="EMBL" id="PDJG01000001">
    <property type="protein sequence ID" value="PFG32683.1"/>
    <property type="molecule type" value="Genomic_DNA"/>
</dbReference>
<dbReference type="Proteomes" id="UP000225548">
    <property type="component" value="Unassembled WGS sequence"/>
</dbReference>
<accession>A0A2A9E1H0</accession>
<organism evidence="1 2">
    <name type="scientific">Sanguibacter antarcticus</name>
    <dbReference type="NCBI Taxonomy" id="372484"/>
    <lineage>
        <taxon>Bacteria</taxon>
        <taxon>Bacillati</taxon>
        <taxon>Actinomycetota</taxon>
        <taxon>Actinomycetes</taxon>
        <taxon>Micrococcales</taxon>
        <taxon>Sanguibacteraceae</taxon>
        <taxon>Sanguibacter</taxon>
    </lineage>
</organism>
<keyword evidence="2" id="KW-1185">Reference proteome</keyword>
<comment type="caution">
    <text evidence="1">The sequence shown here is derived from an EMBL/GenBank/DDBJ whole genome shotgun (WGS) entry which is preliminary data.</text>
</comment>
<sequence>MKMPFSRRPEPVPIPEGVTERWSAEDNAVVVTLPFDASGRDASATADSVSADVVATVNAVQAGEFGHSIPDGATNAGVRIEIHTGVVPLGPLAQRRVEILQERLGVSIPLSVRTDEAPPVPEVVEPEPVAAPAPVAVVAAPSVPVVEPAPPEPQPTAGLVAAAYVWDDEKEHLRAEIVYLGDDDADAQTQVDVRTLVELTIGALGSPATRAQIPAEAPAGHPVWLTVVVNEDAVGPLTEKMFEDGEDQFDGTRVDFVVVTEPRATIVEMLAQR</sequence>
<evidence type="ECO:0000313" key="1">
    <source>
        <dbReference type="EMBL" id="PFG32683.1"/>
    </source>
</evidence>
<proteinExistence type="predicted"/>
<reference evidence="1 2" key="1">
    <citation type="submission" date="2017-10" db="EMBL/GenBank/DDBJ databases">
        <title>Sequencing the genomes of 1000 actinobacteria strains.</title>
        <authorList>
            <person name="Klenk H.-P."/>
        </authorList>
    </citation>
    <scope>NUCLEOTIDE SEQUENCE [LARGE SCALE GENOMIC DNA]</scope>
    <source>
        <strain evidence="1 2">DSM 18966</strain>
    </source>
</reference>
<protein>
    <submittedName>
        <fullName evidence="1">Uncharacterized protein</fullName>
    </submittedName>
</protein>
<gene>
    <name evidence="1" type="ORF">ATL42_0527</name>
</gene>
<evidence type="ECO:0000313" key="2">
    <source>
        <dbReference type="Proteomes" id="UP000225548"/>
    </source>
</evidence>